<dbReference type="RefSeq" id="WP_246388814.1">
    <property type="nucleotide sequence ID" value="NZ_JACIDY010000009.1"/>
</dbReference>
<comment type="caution">
    <text evidence="1">The sequence shown here is derived from an EMBL/GenBank/DDBJ whole genome shotgun (WGS) entry which is preliminary data.</text>
</comment>
<keyword evidence="2" id="KW-1185">Reference proteome</keyword>
<dbReference type="Proteomes" id="UP000561459">
    <property type="component" value="Unassembled WGS sequence"/>
</dbReference>
<organism evidence="1 2">
    <name type="scientific">Novosphingobium fluoreni</name>
    <dbReference type="NCBI Taxonomy" id="1391222"/>
    <lineage>
        <taxon>Bacteria</taxon>
        <taxon>Pseudomonadati</taxon>
        <taxon>Pseudomonadota</taxon>
        <taxon>Alphaproteobacteria</taxon>
        <taxon>Sphingomonadales</taxon>
        <taxon>Sphingomonadaceae</taxon>
        <taxon>Novosphingobium</taxon>
    </lineage>
</organism>
<name>A0A7W6G0R8_9SPHN</name>
<sequence length="45" mass="4772">MTEVHFSEARHADDVLRLTLGAAPLPTDDLGGPTRCFSACPTMNG</sequence>
<reference evidence="1 2" key="1">
    <citation type="submission" date="2020-08" db="EMBL/GenBank/DDBJ databases">
        <title>Genomic Encyclopedia of Type Strains, Phase IV (KMG-IV): sequencing the most valuable type-strain genomes for metagenomic binning, comparative biology and taxonomic classification.</title>
        <authorList>
            <person name="Goeker M."/>
        </authorList>
    </citation>
    <scope>NUCLEOTIDE SEQUENCE [LARGE SCALE GENOMIC DNA]</scope>
    <source>
        <strain evidence="1 2">DSM 27568</strain>
    </source>
</reference>
<evidence type="ECO:0000313" key="2">
    <source>
        <dbReference type="Proteomes" id="UP000561459"/>
    </source>
</evidence>
<proteinExistence type="predicted"/>
<dbReference type="EMBL" id="JACIDY010000009">
    <property type="protein sequence ID" value="MBB3941492.1"/>
    <property type="molecule type" value="Genomic_DNA"/>
</dbReference>
<dbReference type="AlphaFoldDB" id="A0A7W6G0R8"/>
<accession>A0A7W6G0R8</accession>
<protein>
    <submittedName>
        <fullName evidence="1">Uncharacterized protein</fullName>
    </submittedName>
</protein>
<gene>
    <name evidence="1" type="ORF">GGR39_003169</name>
</gene>
<evidence type="ECO:0000313" key="1">
    <source>
        <dbReference type="EMBL" id="MBB3941492.1"/>
    </source>
</evidence>